<dbReference type="AlphaFoldDB" id="A0A6H1ZEA9"/>
<protein>
    <submittedName>
        <fullName evidence="1">Uncharacterized protein</fullName>
    </submittedName>
</protein>
<accession>A0A6H1ZEA9</accession>
<evidence type="ECO:0000313" key="1">
    <source>
        <dbReference type="EMBL" id="QJA45595.1"/>
    </source>
</evidence>
<proteinExistence type="predicted"/>
<reference evidence="1" key="1">
    <citation type="submission" date="2020-03" db="EMBL/GenBank/DDBJ databases">
        <title>The deep terrestrial virosphere.</title>
        <authorList>
            <person name="Holmfeldt K."/>
            <person name="Nilsson E."/>
            <person name="Simone D."/>
            <person name="Lopez-Fernandez M."/>
            <person name="Wu X."/>
            <person name="de Brujin I."/>
            <person name="Lundin D."/>
            <person name="Andersson A."/>
            <person name="Bertilsson S."/>
            <person name="Dopson M."/>
        </authorList>
    </citation>
    <scope>NUCLEOTIDE SEQUENCE</scope>
    <source>
        <strain evidence="1">TM448A00260</strain>
    </source>
</reference>
<organism evidence="1">
    <name type="scientific">viral metagenome</name>
    <dbReference type="NCBI Taxonomy" id="1070528"/>
    <lineage>
        <taxon>unclassified sequences</taxon>
        <taxon>metagenomes</taxon>
        <taxon>organismal metagenomes</taxon>
    </lineage>
</organism>
<dbReference type="EMBL" id="MT143993">
    <property type="protein sequence ID" value="QJA45595.1"/>
    <property type="molecule type" value="Genomic_DNA"/>
</dbReference>
<sequence length="74" mass="8151">MARPKKVLTLVEKEIAEEIAVEEAVPASFNESEALTVERTRLLALRDAMTAEGINDISKLDTKIGALNQRLSEL</sequence>
<name>A0A6H1ZEA9_9ZZZZ</name>
<gene>
    <name evidence="1" type="ORF">TM448A00260_0024</name>
</gene>